<keyword evidence="2" id="KW-1185">Reference proteome</keyword>
<proteinExistence type="predicted"/>
<gene>
    <name evidence="1" type="ORF">F4821DRAFT_249678</name>
</gene>
<evidence type="ECO:0000313" key="2">
    <source>
        <dbReference type="Proteomes" id="UP001497680"/>
    </source>
</evidence>
<name>A0ACC0CLL6_9PEZI</name>
<comment type="caution">
    <text evidence="1">The sequence shown here is derived from an EMBL/GenBank/DDBJ whole genome shotgun (WGS) entry which is preliminary data.</text>
</comment>
<protein>
    <submittedName>
        <fullName evidence="1">Uncharacterized protein</fullName>
    </submittedName>
</protein>
<evidence type="ECO:0000313" key="1">
    <source>
        <dbReference type="EMBL" id="KAI6081277.1"/>
    </source>
</evidence>
<reference evidence="1 2" key="1">
    <citation type="journal article" date="2022" name="New Phytol.">
        <title>Ecological generalism drives hyperdiversity of secondary metabolite gene clusters in xylarialean endophytes.</title>
        <authorList>
            <person name="Franco M.E.E."/>
            <person name="Wisecaver J.H."/>
            <person name="Arnold A.E."/>
            <person name="Ju Y.M."/>
            <person name="Slot J.C."/>
            <person name="Ahrendt S."/>
            <person name="Moore L.P."/>
            <person name="Eastman K.E."/>
            <person name="Scott K."/>
            <person name="Konkel Z."/>
            <person name="Mondo S.J."/>
            <person name="Kuo A."/>
            <person name="Hayes R.D."/>
            <person name="Haridas S."/>
            <person name="Andreopoulos B."/>
            <person name="Riley R."/>
            <person name="LaButti K."/>
            <person name="Pangilinan J."/>
            <person name="Lipzen A."/>
            <person name="Amirebrahimi M."/>
            <person name="Yan J."/>
            <person name="Adam C."/>
            <person name="Keymanesh K."/>
            <person name="Ng V."/>
            <person name="Louie K."/>
            <person name="Northen T."/>
            <person name="Drula E."/>
            <person name="Henrissat B."/>
            <person name="Hsieh H.M."/>
            <person name="Youens-Clark K."/>
            <person name="Lutzoni F."/>
            <person name="Miadlikowska J."/>
            <person name="Eastwood D.C."/>
            <person name="Hamelin R.C."/>
            <person name="Grigoriev I.V."/>
            <person name="U'Ren J.M."/>
        </authorList>
    </citation>
    <scope>NUCLEOTIDE SEQUENCE [LARGE SCALE GENOMIC DNA]</scope>
    <source>
        <strain evidence="1 2">ER1909</strain>
    </source>
</reference>
<dbReference type="EMBL" id="MU394401">
    <property type="protein sequence ID" value="KAI6081277.1"/>
    <property type="molecule type" value="Genomic_DNA"/>
</dbReference>
<organism evidence="1 2">
    <name type="scientific">Hypoxylon rubiginosum</name>
    <dbReference type="NCBI Taxonomy" id="110542"/>
    <lineage>
        <taxon>Eukaryota</taxon>
        <taxon>Fungi</taxon>
        <taxon>Dikarya</taxon>
        <taxon>Ascomycota</taxon>
        <taxon>Pezizomycotina</taxon>
        <taxon>Sordariomycetes</taxon>
        <taxon>Xylariomycetidae</taxon>
        <taxon>Xylariales</taxon>
        <taxon>Hypoxylaceae</taxon>
        <taxon>Hypoxylon</taxon>
    </lineage>
</organism>
<sequence length="377" mass="43501">MSFSILLTPLTPWLVGVVGLAVCSAIVHGLRIFSTRGKPTKLDLVDLKDKDPDWKILDFSNTKPLQVDFDWTQAEVKPYRPWKNGPYHVTMGLKKTCLDDWVEIDSEYLERYQYKRQLFSQHPDDTIQHLPGTMDACFEALEYLVDFLPRRYPSMFTKTEVGIRNLVTGDDWDLRRGCSTWESYHPLQVMGLLTTEDWFVMQTDNDGKTTRLTAGANCFPAGWKLRERIGHSLWQIHAGKVPDYEQKLAASMDRFFIRLRADRPIMRFNFAVDLSGELFHINSHHNLTADNLETPLTVDQLHLRVERQYLQRLPKTRGLVFSIRTYVTPILEVTRDKEVALALRTSVDSFSPAVSAYKNKPVWNDVLVAHLDEVLAS</sequence>
<accession>A0ACC0CLL6</accession>
<dbReference type="Proteomes" id="UP001497680">
    <property type="component" value="Unassembled WGS sequence"/>
</dbReference>